<reference evidence="3 4" key="1">
    <citation type="submission" date="2016-05" db="EMBL/GenBank/DDBJ databases">
        <title>Comparative analysis of secretome profiles of manganese(II)-oxidizing ascomycete fungi.</title>
        <authorList>
            <consortium name="DOE Joint Genome Institute"/>
            <person name="Zeiner C.A."/>
            <person name="Purvine S.O."/>
            <person name="Zink E.M."/>
            <person name="Wu S."/>
            <person name="Pasa-Tolic L."/>
            <person name="Chaput D.L."/>
            <person name="Haridas S."/>
            <person name="Grigoriev I.V."/>
            <person name="Santelli C.M."/>
            <person name="Hansel C.M."/>
        </authorList>
    </citation>
    <scope>NUCLEOTIDE SEQUENCE [LARGE SCALE GENOMIC DNA]</scope>
    <source>
        <strain evidence="3 4">AP3s5-JAC2a</strain>
    </source>
</reference>
<protein>
    <submittedName>
        <fullName evidence="3">5',5'''-P-1,P-4-tetraphosphate phosphorylase 2</fullName>
    </submittedName>
</protein>
<dbReference type="InterPro" id="IPR009163">
    <property type="entry name" value="Ap4A_phos1/2"/>
</dbReference>
<dbReference type="GO" id="GO:0005524">
    <property type="term" value="F:ATP binding"/>
    <property type="evidence" value="ECO:0007669"/>
    <property type="project" value="InterPro"/>
</dbReference>
<dbReference type="InterPro" id="IPR045759">
    <property type="entry name" value="Ap4A_phos1/2_N"/>
</dbReference>
<dbReference type="InterPro" id="IPR019200">
    <property type="entry name" value="ATP_adenylylTrfase_C"/>
</dbReference>
<dbReference type="OrthoDB" id="10267950at2759"/>
<dbReference type="PANTHER" id="PTHR38420">
    <property type="entry name" value="AP-4-A PHOSPHORYLASE II"/>
    <property type="match status" value="1"/>
</dbReference>
<dbReference type="GeneID" id="28764231"/>
<dbReference type="SUPFAM" id="SSF54197">
    <property type="entry name" value="HIT-like"/>
    <property type="match status" value="1"/>
</dbReference>
<dbReference type="InParanoid" id="A0A177CU41"/>
<dbReference type="InterPro" id="IPR036265">
    <property type="entry name" value="HIT-like_sf"/>
</dbReference>
<dbReference type="PANTHER" id="PTHR38420:SF3">
    <property type="entry name" value="5',5'''-P-1,P-4-TETRAPHOSPHATE PHOSPHORYLASE 2"/>
    <property type="match status" value="1"/>
</dbReference>
<gene>
    <name evidence="3" type="ORF">CC84DRAFT_1184366</name>
</gene>
<accession>A0A177CU41</accession>
<dbReference type="GO" id="GO:0009117">
    <property type="term" value="P:nucleotide metabolic process"/>
    <property type="evidence" value="ECO:0007669"/>
    <property type="project" value="InterPro"/>
</dbReference>
<dbReference type="InterPro" id="IPR043171">
    <property type="entry name" value="Ap4A_phos1/2-like"/>
</dbReference>
<keyword evidence="4" id="KW-1185">Reference proteome</keyword>
<dbReference type="GO" id="GO:0003877">
    <property type="term" value="F:ATP:ADP adenylyltransferase activity"/>
    <property type="evidence" value="ECO:0007669"/>
    <property type="project" value="InterPro"/>
</dbReference>
<dbReference type="Proteomes" id="UP000077069">
    <property type="component" value="Unassembled WGS sequence"/>
</dbReference>
<dbReference type="RefSeq" id="XP_018040644.1">
    <property type="nucleotide sequence ID" value="XM_018180745.1"/>
</dbReference>
<dbReference type="Pfam" id="PF09830">
    <property type="entry name" value="ATP_transf"/>
    <property type="match status" value="1"/>
</dbReference>
<evidence type="ECO:0000259" key="1">
    <source>
        <dbReference type="Pfam" id="PF09830"/>
    </source>
</evidence>
<dbReference type="EMBL" id="KV441549">
    <property type="protein sequence ID" value="OAG10279.1"/>
    <property type="molecule type" value="Genomic_DNA"/>
</dbReference>
<feature type="domain" description="ATP adenylyltransferase C-terminal" evidence="1">
    <location>
        <begin position="203"/>
        <end position="334"/>
    </location>
</feature>
<sequence length="342" mass="38151">MNKMLGLSEALPQLVESKFTSARASQALLFSPTELCIIRTAAGIPFQLRYCPSLARKPEPRKDPTPKRKIDPFENPPAELFIANVPTTNPSHFLVLNKFPVIKSHFILATKPNKQQTHALEEDDLKAAYACLKAWQTRDNRCRLFAFFNSGDHSGASQPHRHLQFLPVDSMHEGEQSAGWDVLLDSILTNGTEDASTSVVQHPKLPFSHFACRFTSEPSGTQLLSTYNRLYREAKQAIDGYISAHPGHLSLHESAHGDLPISYNLAMSTQGMAIVPRRNEGHMMRRDDGTDIGFVQLNGTVLGGTLMVKFPEEWDTLRQQPEKLDAILEAIGIPRTTETTKL</sequence>
<evidence type="ECO:0000313" key="4">
    <source>
        <dbReference type="Proteomes" id="UP000077069"/>
    </source>
</evidence>
<name>A0A177CU41_9PLEO</name>
<dbReference type="STRING" id="1460663.A0A177CU41"/>
<proteinExistence type="predicted"/>
<evidence type="ECO:0000259" key="2">
    <source>
        <dbReference type="Pfam" id="PF19327"/>
    </source>
</evidence>
<organism evidence="3 4">
    <name type="scientific">Paraphaeosphaeria sporulosa</name>
    <dbReference type="NCBI Taxonomy" id="1460663"/>
    <lineage>
        <taxon>Eukaryota</taxon>
        <taxon>Fungi</taxon>
        <taxon>Dikarya</taxon>
        <taxon>Ascomycota</taxon>
        <taxon>Pezizomycotina</taxon>
        <taxon>Dothideomycetes</taxon>
        <taxon>Pleosporomycetidae</taxon>
        <taxon>Pleosporales</taxon>
        <taxon>Massarineae</taxon>
        <taxon>Didymosphaeriaceae</taxon>
        <taxon>Paraphaeosphaeria</taxon>
    </lineage>
</organism>
<dbReference type="Pfam" id="PF19327">
    <property type="entry name" value="Ap4A_phos_N"/>
    <property type="match status" value="1"/>
</dbReference>
<dbReference type="FunCoup" id="A0A177CU41">
    <property type="interactions" value="198"/>
</dbReference>
<feature type="domain" description="Ap4A phosphorylase 1/2 N-terminal" evidence="2">
    <location>
        <begin position="8"/>
        <end position="174"/>
    </location>
</feature>
<evidence type="ECO:0000313" key="3">
    <source>
        <dbReference type="EMBL" id="OAG10279.1"/>
    </source>
</evidence>
<dbReference type="AlphaFoldDB" id="A0A177CU41"/>
<dbReference type="Gene3D" id="3.30.428.70">
    <property type="match status" value="1"/>
</dbReference>